<dbReference type="Gene3D" id="2.40.70.10">
    <property type="entry name" value="Acid Proteases"/>
    <property type="match status" value="1"/>
</dbReference>
<sequence length="287" mass="30421">MSPALALAVALQVISCAAAVASPEPVPALILQRSLPLSGTHLERLKEHDRSRLARKGKNGAAAAGFYLDGMPGLYYAHVKLGTPSKEYSLQFDTGSDVLWVSCTPCTGCPTSTELNITLEFYDPNSSSTSSKMLCSDNRCTYALETGAAVCNPSDSRSSQCGYTNTYVDGSATSGYYVSDTLHFDAFMRNEQGVSSSASVFFGCSTSRSGNLHTDGIIGFGKNAISVISQLKTQGMSPKVFSHCLKGSKEGGGILVLGELVEPGLVFTPLVQSQKEFFPGVTSIMEF</sequence>
<keyword evidence="2" id="KW-0732">Signal</keyword>
<reference evidence="4" key="2">
    <citation type="submission" date="2018-10" db="UniProtKB">
        <authorList>
            <consortium name="EnsemblPlants"/>
        </authorList>
    </citation>
    <scope>IDENTIFICATION</scope>
</reference>
<proteinExistence type="inferred from homology"/>
<gene>
    <name evidence="4" type="primary">LOC123123778</name>
</gene>
<dbReference type="CDD" id="cd05471">
    <property type="entry name" value="pepsin_like"/>
    <property type="match status" value="1"/>
</dbReference>
<dbReference type="InterPro" id="IPR033121">
    <property type="entry name" value="PEPTIDASE_A1"/>
</dbReference>
<evidence type="ECO:0000313" key="4">
    <source>
        <dbReference type="EnsemblPlants" id="TraesCS5D02G532900.3"/>
    </source>
</evidence>
<dbReference type="GO" id="GO:0004190">
    <property type="term" value="F:aspartic-type endopeptidase activity"/>
    <property type="evidence" value="ECO:0007669"/>
    <property type="project" value="InterPro"/>
</dbReference>
<feature type="domain" description="Peptidase A1" evidence="3">
    <location>
        <begin position="75"/>
        <end position="287"/>
    </location>
</feature>
<dbReference type="STRING" id="4565.A0A3B6N2Q3"/>
<dbReference type="Gramene" id="TraesCS5D02G532900.3">
    <property type="protein sequence ID" value="TraesCS5D02G532900.3"/>
    <property type="gene ID" value="TraesCS5D02G532900"/>
</dbReference>
<dbReference type="InterPro" id="IPR032861">
    <property type="entry name" value="TAXi_N"/>
</dbReference>
<dbReference type="SMR" id="A0A3B6N2Q3"/>
<dbReference type="InterPro" id="IPR034164">
    <property type="entry name" value="Pepsin-like_dom"/>
</dbReference>
<dbReference type="GO" id="GO:0006508">
    <property type="term" value="P:proteolysis"/>
    <property type="evidence" value="ECO:0007669"/>
    <property type="project" value="InterPro"/>
</dbReference>
<dbReference type="AlphaFoldDB" id="A0A3B6N2Q3"/>
<evidence type="ECO:0000256" key="1">
    <source>
        <dbReference type="ARBA" id="ARBA00007447"/>
    </source>
</evidence>
<dbReference type="GeneID" id="123123778"/>
<dbReference type="PANTHER" id="PTHR13683:SF892">
    <property type="entry name" value="PEPTIDASE A1 DOMAIN-CONTAINING PROTEIN"/>
    <property type="match status" value="1"/>
</dbReference>
<dbReference type="EnsemblPlants" id="TraesCS5D02G532900.3">
    <property type="protein sequence ID" value="TraesCS5D02G532900.3"/>
    <property type="gene ID" value="TraesCS5D02G532900"/>
</dbReference>
<feature type="chain" id="PRO_5043178313" description="Peptidase A1 domain-containing protein" evidence="2">
    <location>
        <begin position="20"/>
        <end position="287"/>
    </location>
</feature>
<dbReference type="PANTHER" id="PTHR13683">
    <property type="entry name" value="ASPARTYL PROTEASES"/>
    <property type="match status" value="1"/>
</dbReference>
<dbReference type="Pfam" id="PF14543">
    <property type="entry name" value="TAXi_N"/>
    <property type="match status" value="1"/>
</dbReference>
<dbReference type="RefSeq" id="XP_044400327.1">
    <property type="nucleotide sequence ID" value="XM_044544392.1"/>
</dbReference>
<comment type="similarity">
    <text evidence="1">Belongs to the peptidase A1 family.</text>
</comment>
<dbReference type="SUPFAM" id="SSF50630">
    <property type="entry name" value="Acid proteases"/>
    <property type="match status" value="1"/>
</dbReference>
<dbReference type="Gramene" id="TraesCS5D03G1162600.3">
    <property type="protein sequence ID" value="TraesCS5D03G1162600.3.CDS"/>
    <property type="gene ID" value="TraesCS5D03G1162600"/>
</dbReference>
<organism evidence="4">
    <name type="scientific">Triticum aestivum</name>
    <name type="common">Wheat</name>
    <dbReference type="NCBI Taxonomy" id="4565"/>
    <lineage>
        <taxon>Eukaryota</taxon>
        <taxon>Viridiplantae</taxon>
        <taxon>Streptophyta</taxon>
        <taxon>Embryophyta</taxon>
        <taxon>Tracheophyta</taxon>
        <taxon>Spermatophyta</taxon>
        <taxon>Magnoliopsida</taxon>
        <taxon>Liliopsida</taxon>
        <taxon>Poales</taxon>
        <taxon>Poaceae</taxon>
        <taxon>BOP clade</taxon>
        <taxon>Pooideae</taxon>
        <taxon>Triticodae</taxon>
        <taxon>Triticeae</taxon>
        <taxon>Triticinae</taxon>
        <taxon>Triticum</taxon>
    </lineage>
</organism>
<keyword evidence="5" id="KW-1185">Reference proteome</keyword>
<feature type="signal peptide" evidence="2">
    <location>
        <begin position="1"/>
        <end position="19"/>
    </location>
</feature>
<dbReference type="OrthoDB" id="2747330at2759"/>
<evidence type="ECO:0000256" key="2">
    <source>
        <dbReference type="SAM" id="SignalP"/>
    </source>
</evidence>
<dbReference type="OMA" id="CATERHG"/>
<accession>A0A3B6N2Q3</accession>
<dbReference type="Proteomes" id="UP000019116">
    <property type="component" value="Chromosome 5D"/>
</dbReference>
<dbReference type="InterPro" id="IPR021109">
    <property type="entry name" value="Peptidase_aspartic_dom_sf"/>
</dbReference>
<evidence type="ECO:0000313" key="5">
    <source>
        <dbReference type="Proteomes" id="UP000019116"/>
    </source>
</evidence>
<dbReference type="Gramene" id="TraesRN5D0101199000.3">
    <property type="protein sequence ID" value="TraesRN5D0101199000.3"/>
    <property type="gene ID" value="TraesRN5D0101199000"/>
</dbReference>
<dbReference type="Gramene" id="TraesMAC5D03G03223650.1">
    <property type="protein sequence ID" value="TraesMAC5D03G03223650.1"/>
    <property type="gene ID" value="TraesMAC5D03G03223650"/>
</dbReference>
<dbReference type="InterPro" id="IPR001461">
    <property type="entry name" value="Aspartic_peptidase_A1"/>
</dbReference>
<evidence type="ECO:0000259" key="3">
    <source>
        <dbReference type="PROSITE" id="PS51767"/>
    </source>
</evidence>
<reference evidence="4" key="1">
    <citation type="submission" date="2018-08" db="EMBL/GenBank/DDBJ databases">
        <authorList>
            <person name="Rossello M."/>
        </authorList>
    </citation>
    <scope>NUCLEOTIDE SEQUENCE [LARGE SCALE GENOMIC DNA]</scope>
    <source>
        <strain evidence="4">cv. Chinese Spring</strain>
    </source>
</reference>
<dbReference type="KEGG" id="taes:123123778"/>
<dbReference type="PROSITE" id="PS51767">
    <property type="entry name" value="PEPTIDASE_A1"/>
    <property type="match status" value="1"/>
</dbReference>
<protein>
    <recommendedName>
        <fullName evidence="3">Peptidase A1 domain-containing protein</fullName>
    </recommendedName>
</protein>
<name>A0A3B6N2Q3_WHEAT</name>